<organism evidence="1">
    <name type="scientific">Xenorhabdus bovienii str. oregonense</name>
    <dbReference type="NCBI Taxonomy" id="1398202"/>
    <lineage>
        <taxon>Bacteria</taxon>
        <taxon>Pseudomonadati</taxon>
        <taxon>Pseudomonadota</taxon>
        <taxon>Gammaproteobacteria</taxon>
        <taxon>Enterobacterales</taxon>
        <taxon>Morganellaceae</taxon>
        <taxon>Xenorhabdus</taxon>
    </lineage>
</organism>
<protein>
    <recommendedName>
        <fullName evidence="2">Tail fiber protein</fullName>
    </recommendedName>
</protein>
<dbReference type="EMBL" id="CBSX010000182">
    <property type="protein sequence ID" value="CDH07257.1"/>
    <property type="molecule type" value="Genomic_DNA"/>
</dbReference>
<dbReference type="AlphaFoldDB" id="A0A077NYK8"/>
<sequence>MSQRAVSDAIQTVSDEVRHVDGQIKSVNREINTVRDSVIANASIGINQQFLNHTDGRKIGVAYRNETGRPIWVMVSVSMTGESSNHLRVNNAIVSMMGSHFTAGAFKTFTHTAIVPAGYEYSLVSEGGQNDIFLWLEMR</sequence>
<dbReference type="Proteomes" id="UP000028483">
    <property type="component" value="Unassembled WGS sequence"/>
</dbReference>
<evidence type="ECO:0000313" key="1">
    <source>
        <dbReference type="EMBL" id="CDH07257.1"/>
    </source>
</evidence>
<name>A0A077NYK8_XENBV</name>
<accession>A0A077NYK8</accession>
<comment type="caution">
    <text evidence="1">The sequence shown here is derived from an EMBL/GenBank/DDBJ whole genome shotgun (WGS) entry which is preliminary data.</text>
</comment>
<gene>
    <name evidence="1" type="ORF">XBO1_2620001</name>
</gene>
<evidence type="ECO:0008006" key="2">
    <source>
        <dbReference type="Google" id="ProtNLM"/>
    </source>
</evidence>
<reference evidence="1" key="1">
    <citation type="submission" date="2013-07" db="EMBL/GenBank/DDBJ databases">
        <title>Sub-species coevolution in mutualistic symbiosis.</title>
        <authorList>
            <person name="Murfin K."/>
            <person name="Klassen J."/>
            <person name="Lee M."/>
            <person name="Forst S."/>
            <person name="Stock P."/>
            <person name="Goodrich-Blair H."/>
        </authorList>
    </citation>
    <scope>NUCLEOTIDE SEQUENCE [LARGE SCALE GENOMIC DNA]</scope>
    <source>
        <strain evidence="1">Oregonense</strain>
    </source>
</reference>
<proteinExistence type="predicted"/>
<dbReference type="HOGENOM" id="CLU_1844342_0_0_6"/>